<name>A0ABR8HKH4_NOSPU</name>
<accession>A0ABR8HKH4</accession>
<dbReference type="Gene3D" id="3.40.50.300">
    <property type="entry name" value="P-loop containing nucleotide triphosphate hydrolases"/>
    <property type="match status" value="1"/>
</dbReference>
<dbReference type="RefSeq" id="WP_185564648.1">
    <property type="nucleotide sequence ID" value="NZ_JACJTC010000028.1"/>
</dbReference>
<dbReference type="SUPFAM" id="SSF52540">
    <property type="entry name" value="P-loop containing nucleoside triphosphate hydrolases"/>
    <property type="match status" value="1"/>
</dbReference>
<keyword evidence="2" id="KW-1185">Reference proteome</keyword>
<evidence type="ECO:0000313" key="2">
    <source>
        <dbReference type="Proteomes" id="UP000606396"/>
    </source>
</evidence>
<evidence type="ECO:0000313" key="1">
    <source>
        <dbReference type="EMBL" id="MBD2615657.1"/>
    </source>
</evidence>
<proteinExistence type="predicted"/>
<organism evidence="1 2">
    <name type="scientific">Nostoc punctiforme FACHB-252</name>
    <dbReference type="NCBI Taxonomy" id="1357509"/>
    <lineage>
        <taxon>Bacteria</taxon>
        <taxon>Bacillati</taxon>
        <taxon>Cyanobacteriota</taxon>
        <taxon>Cyanophyceae</taxon>
        <taxon>Nostocales</taxon>
        <taxon>Nostocaceae</taxon>
        <taxon>Nostoc</taxon>
    </lineage>
</organism>
<comment type="caution">
    <text evidence="1">The sequence shown here is derived from an EMBL/GenBank/DDBJ whole genome shotgun (WGS) entry which is preliminary data.</text>
</comment>
<gene>
    <name evidence="1" type="ORF">H6G94_31145</name>
</gene>
<dbReference type="EMBL" id="JACJTC010000028">
    <property type="protein sequence ID" value="MBD2615657.1"/>
    <property type="molecule type" value="Genomic_DNA"/>
</dbReference>
<dbReference type="InterPro" id="IPR027417">
    <property type="entry name" value="P-loop_NTPase"/>
</dbReference>
<protein>
    <submittedName>
        <fullName evidence="1">Heavy metal transporter</fullName>
    </submittedName>
</protein>
<reference evidence="1 2" key="1">
    <citation type="journal article" date="2020" name="ISME J.">
        <title>Comparative genomics reveals insights into cyanobacterial evolution and habitat adaptation.</title>
        <authorList>
            <person name="Chen M.Y."/>
            <person name="Teng W.K."/>
            <person name="Zhao L."/>
            <person name="Hu C.X."/>
            <person name="Zhou Y.K."/>
            <person name="Han B.P."/>
            <person name="Song L.R."/>
            <person name="Shu W.S."/>
        </authorList>
    </citation>
    <scope>NUCLEOTIDE SEQUENCE [LARGE SCALE GENOMIC DNA]</scope>
    <source>
        <strain evidence="1 2">FACHB-252</strain>
    </source>
</reference>
<sequence>MPNAALHDRLFYTGLTRARKLAIVVGSNKAISLAVRTTDDQQRYTRLWQRLLQPI</sequence>
<dbReference type="Proteomes" id="UP000606396">
    <property type="component" value="Unassembled WGS sequence"/>
</dbReference>